<dbReference type="GO" id="GO:0006384">
    <property type="term" value="P:transcription initiation at RNA polymerase III promoter"/>
    <property type="evidence" value="ECO:0007669"/>
    <property type="project" value="InterPro"/>
</dbReference>
<keyword evidence="3" id="KW-0804">Transcription</keyword>
<keyword evidence="2" id="KW-0238">DNA-binding</keyword>
<dbReference type="InterPro" id="IPR040454">
    <property type="entry name" value="TF_IIIC_Tfc1/Sfc1"/>
</dbReference>
<dbReference type="InterPro" id="IPR041499">
    <property type="entry name" value="Tfc1/Sfc1_N"/>
</dbReference>
<organism evidence="8 9">
    <name type="scientific">Dimorphilus gyrociliatus</name>
    <dbReference type="NCBI Taxonomy" id="2664684"/>
    <lineage>
        <taxon>Eukaryota</taxon>
        <taxon>Metazoa</taxon>
        <taxon>Spiralia</taxon>
        <taxon>Lophotrochozoa</taxon>
        <taxon>Annelida</taxon>
        <taxon>Polychaeta</taxon>
        <taxon>Polychaeta incertae sedis</taxon>
        <taxon>Dinophilidae</taxon>
        <taxon>Dimorphilus</taxon>
    </lineage>
</organism>
<reference evidence="8 9" key="1">
    <citation type="submission" date="2020-08" db="EMBL/GenBank/DDBJ databases">
        <authorList>
            <person name="Hejnol A."/>
        </authorList>
    </citation>
    <scope>NUCLEOTIDE SEQUENCE [LARGE SCALE GENOMIC DNA]</scope>
</reference>
<evidence type="ECO:0000259" key="7">
    <source>
        <dbReference type="Pfam" id="PF17682"/>
    </source>
</evidence>
<sequence>MDISISNAKEYVSVDYPALIENMDKALLTLGGDETITKTYNSSDRLELRFRPKDTFCKPVYGDRSLDTSLLLKVRRKKGSKESDVQSEIVGVVNNSYEFRGMADYQYVPVEKKRNDYKVIHDDVVMSDLRDISWLKEENRASFIPPAVFSRTDVPQKYYYQKDFKSKLPTDKPTSDATRKREPAIFVKFSIDKVPDETSPEFKIYEKEDKYKKSLDELKKLFKKQPIWCRSGLIANCNLSFELLKRLLPVVAFHWMSGPWRTLWNRFGYDPRQNPEAKLYQTLDFRIRKQLNVDVIPARRTHRKPKSDSYKFRVGCFPAFKQTYYQMCDVEVPEVQQIIHSNDGKEKKCTERDGWCEEDTIDKCRDVLTKHIEELEAEQGETHFKNIRPKQKKKTRKRTGNTESSEETSTDESAIEEMQAAINDSSGDEVEENLS</sequence>
<dbReference type="PANTHER" id="PTHR13230">
    <property type="entry name" value="GENERAL TRANSCRIPTION FACTOR IIIC, POLYPEPTIDE 5"/>
    <property type="match status" value="1"/>
</dbReference>
<name>A0A7I8VRT8_9ANNE</name>
<dbReference type="GO" id="GO:0001002">
    <property type="term" value="F:RNA polymerase III type 1 promoter sequence-specific DNA binding"/>
    <property type="evidence" value="ECO:0007669"/>
    <property type="project" value="TreeGrafter"/>
</dbReference>
<dbReference type="AlphaFoldDB" id="A0A7I8VRT8"/>
<protein>
    <submittedName>
        <fullName evidence="8">DgyrCDS7664</fullName>
    </submittedName>
</protein>
<dbReference type="EMBL" id="CAJFCJ010000009">
    <property type="protein sequence ID" value="CAD5119009.1"/>
    <property type="molecule type" value="Genomic_DNA"/>
</dbReference>
<feature type="domain" description="Transcription factor IIIC subunit Tfc1/Sfc1 triple barrel" evidence="7">
    <location>
        <begin position="12"/>
        <end position="107"/>
    </location>
</feature>
<dbReference type="InterPro" id="IPR019136">
    <property type="entry name" value="TF_IIIC_su-5_HTH"/>
</dbReference>
<evidence type="ECO:0000313" key="8">
    <source>
        <dbReference type="EMBL" id="CAD5119009.1"/>
    </source>
</evidence>
<evidence type="ECO:0000256" key="1">
    <source>
        <dbReference type="ARBA" id="ARBA00004123"/>
    </source>
</evidence>
<dbReference type="OrthoDB" id="5598268at2759"/>
<proteinExistence type="predicted"/>
<feature type="compositionally biased region" description="Basic residues" evidence="5">
    <location>
        <begin position="385"/>
        <end position="399"/>
    </location>
</feature>
<keyword evidence="9" id="KW-1185">Reference proteome</keyword>
<feature type="domain" description="Transcription factor IIIC subunit 5 HTH" evidence="6">
    <location>
        <begin position="143"/>
        <end position="286"/>
    </location>
</feature>
<dbReference type="Proteomes" id="UP000549394">
    <property type="component" value="Unassembled WGS sequence"/>
</dbReference>
<dbReference type="Pfam" id="PF17682">
    <property type="entry name" value="Tau95_N"/>
    <property type="match status" value="1"/>
</dbReference>
<dbReference type="InterPro" id="IPR042536">
    <property type="entry name" value="TFIIIC_tauA_Sfc1"/>
</dbReference>
<gene>
    <name evidence="8" type="ORF">DGYR_LOCUS7305</name>
</gene>
<accession>A0A7I8VRT8</accession>
<comment type="subcellular location">
    <subcellularLocation>
        <location evidence="1">Nucleus</location>
    </subcellularLocation>
</comment>
<dbReference type="Pfam" id="PF09734">
    <property type="entry name" value="Tau95"/>
    <property type="match status" value="1"/>
</dbReference>
<feature type="compositionally biased region" description="Acidic residues" evidence="5">
    <location>
        <begin position="426"/>
        <end position="435"/>
    </location>
</feature>
<comment type="caution">
    <text evidence="8">The sequence shown here is derived from an EMBL/GenBank/DDBJ whole genome shotgun (WGS) entry which is preliminary data.</text>
</comment>
<evidence type="ECO:0000256" key="3">
    <source>
        <dbReference type="ARBA" id="ARBA00023163"/>
    </source>
</evidence>
<dbReference type="FunFam" id="3.30.200.160:FF:000002">
    <property type="entry name" value="Transcription factor IIIC, subunit 5"/>
    <property type="match status" value="1"/>
</dbReference>
<feature type="compositionally biased region" description="Acidic residues" evidence="5">
    <location>
        <begin position="404"/>
        <end position="415"/>
    </location>
</feature>
<evidence type="ECO:0000256" key="5">
    <source>
        <dbReference type="SAM" id="MobiDB-lite"/>
    </source>
</evidence>
<dbReference type="GO" id="GO:0000127">
    <property type="term" value="C:transcription factor TFIIIC complex"/>
    <property type="evidence" value="ECO:0007669"/>
    <property type="project" value="InterPro"/>
</dbReference>
<dbReference type="GO" id="GO:0001003">
    <property type="term" value="F:RNA polymerase III type 2 promoter sequence-specific DNA binding"/>
    <property type="evidence" value="ECO:0007669"/>
    <property type="project" value="TreeGrafter"/>
</dbReference>
<evidence type="ECO:0000256" key="4">
    <source>
        <dbReference type="ARBA" id="ARBA00023242"/>
    </source>
</evidence>
<keyword evidence="4" id="KW-0539">Nucleus</keyword>
<evidence type="ECO:0000259" key="6">
    <source>
        <dbReference type="Pfam" id="PF09734"/>
    </source>
</evidence>
<feature type="region of interest" description="Disordered" evidence="5">
    <location>
        <begin position="380"/>
        <end position="435"/>
    </location>
</feature>
<dbReference type="PANTHER" id="PTHR13230:SF5">
    <property type="entry name" value="GENERAL TRANSCRIPTION FACTOR 3C POLYPEPTIDE 5"/>
    <property type="match status" value="1"/>
</dbReference>
<dbReference type="Gene3D" id="3.30.200.160">
    <property type="entry name" value="TFIIIC, subcomplex tauA, subunit Sfc1, barrel domain"/>
    <property type="match status" value="1"/>
</dbReference>
<evidence type="ECO:0000256" key="2">
    <source>
        <dbReference type="ARBA" id="ARBA00023125"/>
    </source>
</evidence>
<evidence type="ECO:0000313" key="9">
    <source>
        <dbReference type="Proteomes" id="UP000549394"/>
    </source>
</evidence>
<dbReference type="GO" id="GO:0005634">
    <property type="term" value="C:nucleus"/>
    <property type="evidence" value="ECO:0007669"/>
    <property type="project" value="UniProtKB-SubCell"/>
</dbReference>